<keyword evidence="7" id="KW-1185">Reference proteome</keyword>
<evidence type="ECO:0000256" key="1">
    <source>
        <dbReference type="ARBA" id="ARBA00004196"/>
    </source>
</evidence>
<accession>A0A386HNB1</accession>
<dbReference type="PANTHER" id="PTHR42852:SF6">
    <property type="entry name" value="THIOL:DISULFIDE INTERCHANGE PROTEIN DSBE"/>
    <property type="match status" value="1"/>
</dbReference>
<dbReference type="GO" id="GO:0017004">
    <property type="term" value="P:cytochrome complex assembly"/>
    <property type="evidence" value="ECO:0007669"/>
    <property type="project" value="UniProtKB-KW"/>
</dbReference>
<dbReference type="InterPro" id="IPR050553">
    <property type="entry name" value="Thioredoxin_ResA/DsbE_sf"/>
</dbReference>
<dbReference type="GO" id="GO:0030313">
    <property type="term" value="C:cell envelope"/>
    <property type="evidence" value="ECO:0007669"/>
    <property type="project" value="UniProtKB-SubCell"/>
</dbReference>
<keyword evidence="2" id="KW-0201">Cytochrome c-type biogenesis</keyword>
<name>A0A386HNB1_9BACT</name>
<dbReference type="InterPro" id="IPR013766">
    <property type="entry name" value="Thioredoxin_domain"/>
</dbReference>
<evidence type="ECO:0000256" key="3">
    <source>
        <dbReference type="ARBA" id="ARBA00023157"/>
    </source>
</evidence>
<proteinExistence type="predicted"/>
<dbReference type="KEGG" id="ark:D6B99_07110"/>
<dbReference type="GO" id="GO:0016209">
    <property type="term" value="F:antioxidant activity"/>
    <property type="evidence" value="ECO:0007669"/>
    <property type="project" value="InterPro"/>
</dbReference>
<dbReference type="Pfam" id="PF00578">
    <property type="entry name" value="AhpC-TSA"/>
    <property type="match status" value="1"/>
</dbReference>
<keyword evidence="3" id="KW-1015">Disulfide bond</keyword>
<organism evidence="6 7">
    <name type="scientific">Arachidicoccus soli</name>
    <dbReference type="NCBI Taxonomy" id="2341117"/>
    <lineage>
        <taxon>Bacteria</taxon>
        <taxon>Pseudomonadati</taxon>
        <taxon>Bacteroidota</taxon>
        <taxon>Chitinophagia</taxon>
        <taxon>Chitinophagales</taxon>
        <taxon>Chitinophagaceae</taxon>
        <taxon>Arachidicoccus</taxon>
    </lineage>
</organism>
<protein>
    <recommendedName>
        <fullName evidence="5">Thioredoxin domain-containing protein</fullName>
    </recommendedName>
</protein>
<dbReference type="PROSITE" id="PS51352">
    <property type="entry name" value="THIOREDOXIN_2"/>
    <property type="match status" value="1"/>
</dbReference>
<dbReference type="InterPro" id="IPR000866">
    <property type="entry name" value="AhpC/TSA"/>
</dbReference>
<dbReference type="EMBL" id="CP032489">
    <property type="protein sequence ID" value="AYD47397.1"/>
    <property type="molecule type" value="Genomic_DNA"/>
</dbReference>
<sequence>MKSSKSPERAILCLRGSIRQLKKINKKRIKTILLVLVALCLGVCGFGQKIKPLCIDDPLPNISFGKMIFYKDSTAHLFDFTGKVILLDFWFTHCSVCIEMFPRIDSLQKQFGKHLQVIMVTRDSKEKVLPVIKKWELRNHVKWILPIVISDTLLHQYFPHRAEPNYVWLAPENRFVAETSHFFIRQNIMESYLAHLPDEIYNSGYSVDSLYKK</sequence>
<dbReference type="SUPFAM" id="SSF52833">
    <property type="entry name" value="Thioredoxin-like"/>
    <property type="match status" value="1"/>
</dbReference>
<dbReference type="OrthoDB" id="793244at2"/>
<dbReference type="Proteomes" id="UP000266118">
    <property type="component" value="Chromosome"/>
</dbReference>
<dbReference type="PANTHER" id="PTHR42852">
    <property type="entry name" value="THIOL:DISULFIDE INTERCHANGE PROTEIN DSBE"/>
    <property type="match status" value="1"/>
</dbReference>
<evidence type="ECO:0000259" key="5">
    <source>
        <dbReference type="PROSITE" id="PS51352"/>
    </source>
</evidence>
<dbReference type="GO" id="GO:0016491">
    <property type="term" value="F:oxidoreductase activity"/>
    <property type="evidence" value="ECO:0007669"/>
    <property type="project" value="InterPro"/>
</dbReference>
<gene>
    <name evidence="6" type="ORF">D6B99_07110</name>
</gene>
<feature type="domain" description="Thioredoxin" evidence="5">
    <location>
        <begin position="53"/>
        <end position="181"/>
    </location>
</feature>
<evidence type="ECO:0000313" key="7">
    <source>
        <dbReference type="Proteomes" id="UP000266118"/>
    </source>
</evidence>
<dbReference type="InterPro" id="IPR036249">
    <property type="entry name" value="Thioredoxin-like_sf"/>
</dbReference>
<comment type="subcellular location">
    <subcellularLocation>
        <location evidence="1">Cell envelope</location>
    </subcellularLocation>
</comment>
<evidence type="ECO:0000256" key="2">
    <source>
        <dbReference type="ARBA" id="ARBA00022748"/>
    </source>
</evidence>
<dbReference type="RefSeq" id="WP_119986473.1">
    <property type="nucleotide sequence ID" value="NZ_CP032489.1"/>
</dbReference>
<evidence type="ECO:0000256" key="4">
    <source>
        <dbReference type="ARBA" id="ARBA00023284"/>
    </source>
</evidence>
<evidence type="ECO:0000313" key="6">
    <source>
        <dbReference type="EMBL" id="AYD47397.1"/>
    </source>
</evidence>
<keyword evidence="4" id="KW-0676">Redox-active center</keyword>
<reference evidence="6 7" key="1">
    <citation type="submission" date="2018-09" db="EMBL/GenBank/DDBJ databases">
        <title>Arachidicoccus sp. nov., a bacterium isolated from soil.</title>
        <authorList>
            <person name="Weon H.-Y."/>
            <person name="Kwon S.-W."/>
            <person name="Lee S.A."/>
        </authorList>
    </citation>
    <scope>NUCLEOTIDE SEQUENCE [LARGE SCALE GENOMIC DNA]</scope>
    <source>
        <strain evidence="6 7">KIS59-12</strain>
    </source>
</reference>
<dbReference type="Gene3D" id="3.40.30.10">
    <property type="entry name" value="Glutaredoxin"/>
    <property type="match status" value="1"/>
</dbReference>
<dbReference type="AlphaFoldDB" id="A0A386HNB1"/>